<dbReference type="InterPro" id="IPR050742">
    <property type="entry name" value="Helicase_Restrict-Modif_Enz"/>
</dbReference>
<organism evidence="3 4">
    <name type="scientific">Dethiosulfovibrio salsuginis</name>
    <dbReference type="NCBI Taxonomy" id="561720"/>
    <lineage>
        <taxon>Bacteria</taxon>
        <taxon>Thermotogati</taxon>
        <taxon>Synergistota</taxon>
        <taxon>Synergistia</taxon>
        <taxon>Synergistales</taxon>
        <taxon>Dethiosulfovibrionaceae</taxon>
        <taxon>Dethiosulfovibrio</taxon>
    </lineage>
</organism>
<dbReference type="Proteomes" id="UP000193355">
    <property type="component" value="Unassembled WGS sequence"/>
</dbReference>
<dbReference type="InterPro" id="IPR014001">
    <property type="entry name" value="Helicase_ATP-bd"/>
</dbReference>
<dbReference type="GO" id="GO:0000403">
    <property type="term" value="F:Y-form DNA binding"/>
    <property type="evidence" value="ECO:0007669"/>
    <property type="project" value="TreeGrafter"/>
</dbReference>
<dbReference type="GO" id="GO:0016787">
    <property type="term" value="F:hydrolase activity"/>
    <property type="evidence" value="ECO:0007669"/>
    <property type="project" value="InterPro"/>
</dbReference>
<feature type="domain" description="Helicase C-terminal" evidence="2">
    <location>
        <begin position="162"/>
        <end position="302"/>
    </location>
</feature>
<dbReference type="Gene3D" id="3.40.50.300">
    <property type="entry name" value="P-loop containing nucleotide triphosphate hydrolases"/>
    <property type="match status" value="2"/>
</dbReference>
<accession>A0A1X7KIN6</accession>
<dbReference type="GO" id="GO:0061749">
    <property type="term" value="F:forked DNA-dependent helicase activity"/>
    <property type="evidence" value="ECO:0007669"/>
    <property type="project" value="TreeGrafter"/>
</dbReference>
<evidence type="ECO:0000259" key="1">
    <source>
        <dbReference type="PROSITE" id="PS51192"/>
    </source>
</evidence>
<keyword evidence="3" id="KW-0347">Helicase</keyword>
<dbReference type="PROSITE" id="PS51192">
    <property type="entry name" value="HELICASE_ATP_BIND_1"/>
    <property type="match status" value="1"/>
</dbReference>
<dbReference type="SMART" id="SM00490">
    <property type="entry name" value="HELICc"/>
    <property type="match status" value="1"/>
</dbReference>
<gene>
    <name evidence="3" type="ORF">SAMN06275492_12840</name>
</gene>
<keyword evidence="3" id="KW-0378">Hydrolase</keyword>
<dbReference type="InterPro" id="IPR027417">
    <property type="entry name" value="P-loop_NTPase"/>
</dbReference>
<dbReference type="PANTHER" id="PTHR47396">
    <property type="entry name" value="TYPE I RESTRICTION ENZYME ECOKI R PROTEIN"/>
    <property type="match status" value="1"/>
</dbReference>
<dbReference type="PROSITE" id="PS51194">
    <property type="entry name" value="HELICASE_CTER"/>
    <property type="match status" value="1"/>
</dbReference>
<feature type="domain" description="Helicase ATP-binding" evidence="1">
    <location>
        <begin position="1"/>
        <end position="109"/>
    </location>
</feature>
<dbReference type="EMBL" id="FXBB01000028">
    <property type="protein sequence ID" value="SMG40913.1"/>
    <property type="molecule type" value="Genomic_DNA"/>
</dbReference>
<keyword evidence="3" id="KW-0067">ATP-binding</keyword>
<dbReference type="InterPro" id="IPR001650">
    <property type="entry name" value="Helicase_C-like"/>
</dbReference>
<sequence>MLLLSHREELVRQPAKYFPCSFGIEQGKNRSRGESVVSASVQTISRRLEHFGRDDFDLIVTDEAHHAVAKTYRRIFDYFRPRLHVGFTATPNRADGLGLEGIYEDIVFDRDLPWGIKNGWLSDIYCIRARIDFDISQVARRLGDYAPGELEKAVNIESANQAIADVYRQYAKGPTLIFAVSVAHARAIAEKIPGAVAISGGQDRSNAVEAFARGEIPCLVNCMVFTEGTDLPAVETVIIARPTQNIALYTQMVGRGTRLSPGKDHLTLIDCVGVSESSCLYTAPSLVGLEPELIPERVIDEVQGPLFDLPEIVAREMDKPEFYIKNVEYVKLWAKKMKYQLHGVNWFRMPDGSMVLSKPKLRIPPPDHLGRIHLCNGEVVKAQRVYDRVYKWLCRDHSDSRALWDVGRARNGWGAYMATEKQREMVCRMFPETDVTNMTKFEASQILTRVFNG</sequence>
<evidence type="ECO:0000259" key="2">
    <source>
        <dbReference type="PROSITE" id="PS51194"/>
    </source>
</evidence>
<keyword evidence="3" id="KW-0547">Nucleotide-binding</keyword>
<name>A0A1X7KIN6_9BACT</name>
<dbReference type="AlphaFoldDB" id="A0A1X7KIN6"/>
<dbReference type="Pfam" id="PF00271">
    <property type="entry name" value="Helicase_C"/>
    <property type="match status" value="1"/>
</dbReference>
<dbReference type="Pfam" id="PF04851">
    <property type="entry name" value="ResIII"/>
    <property type="match status" value="1"/>
</dbReference>
<dbReference type="STRING" id="561720.SAMN06275492_12840"/>
<reference evidence="4" key="1">
    <citation type="submission" date="2017-04" db="EMBL/GenBank/DDBJ databases">
        <authorList>
            <person name="Varghese N."/>
            <person name="Submissions S."/>
        </authorList>
    </citation>
    <scope>NUCLEOTIDE SEQUENCE [LARGE SCALE GENOMIC DNA]</scope>
    <source>
        <strain evidence="4">USBA 82</strain>
    </source>
</reference>
<dbReference type="SUPFAM" id="SSF52540">
    <property type="entry name" value="P-loop containing nucleoside triphosphate hydrolases"/>
    <property type="match status" value="1"/>
</dbReference>
<evidence type="ECO:0000313" key="3">
    <source>
        <dbReference type="EMBL" id="SMG40913.1"/>
    </source>
</evidence>
<dbReference type="InterPro" id="IPR006935">
    <property type="entry name" value="Helicase/UvrB_N"/>
</dbReference>
<keyword evidence="4" id="KW-1185">Reference proteome</keyword>
<proteinExistence type="predicted"/>
<evidence type="ECO:0000313" key="4">
    <source>
        <dbReference type="Proteomes" id="UP000193355"/>
    </source>
</evidence>
<protein>
    <submittedName>
        <fullName evidence="3">Superfamily II DNA or RNA helicase</fullName>
    </submittedName>
</protein>
<dbReference type="GO" id="GO:0036121">
    <property type="term" value="F:double-stranded DNA helicase activity"/>
    <property type="evidence" value="ECO:0007669"/>
    <property type="project" value="TreeGrafter"/>
</dbReference>
<dbReference type="GO" id="GO:0005524">
    <property type="term" value="F:ATP binding"/>
    <property type="evidence" value="ECO:0007669"/>
    <property type="project" value="InterPro"/>
</dbReference>
<dbReference type="PANTHER" id="PTHR47396:SF1">
    <property type="entry name" value="ATP-DEPENDENT HELICASE IRC3-RELATED"/>
    <property type="match status" value="1"/>
</dbReference>